<dbReference type="STRING" id="52442.SAMN05421880_10853"/>
<organism evidence="2 3">
    <name type="scientific">Nitrosomonas nitrosa</name>
    <dbReference type="NCBI Taxonomy" id="52442"/>
    <lineage>
        <taxon>Bacteria</taxon>
        <taxon>Pseudomonadati</taxon>
        <taxon>Pseudomonadota</taxon>
        <taxon>Betaproteobacteria</taxon>
        <taxon>Nitrosomonadales</taxon>
        <taxon>Nitrosomonadaceae</taxon>
        <taxon>Nitrosomonas</taxon>
    </lineage>
</organism>
<accession>A0A1I4NLA3</accession>
<sequence length="57" mass="6291">MSKAYLNRGYEYTPISMGYSLDSSSMQAAGSKKDERRGRQAPSDGQMMASIFCSFVP</sequence>
<keyword evidence="3" id="KW-1185">Reference proteome</keyword>
<gene>
    <name evidence="2" type="ORF">SAMN05421880_10853</name>
</gene>
<evidence type="ECO:0000313" key="2">
    <source>
        <dbReference type="EMBL" id="SFM16304.1"/>
    </source>
</evidence>
<proteinExistence type="predicted"/>
<name>A0A1I4NLA3_9PROT</name>
<dbReference type="Proteomes" id="UP000199561">
    <property type="component" value="Unassembled WGS sequence"/>
</dbReference>
<feature type="region of interest" description="Disordered" evidence="1">
    <location>
        <begin position="26"/>
        <end position="45"/>
    </location>
</feature>
<reference evidence="2 3" key="1">
    <citation type="submission" date="2016-10" db="EMBL/GenBank/DDBJ databases">
        <authorList>
            <person name="de Groot N.N."/>
        </authorList>
    </citation>
    <scope>NUCLEOTIDE SEQUENCE [LARGE SCALE GENOMIC DNA]</scope>
    <source>
        <strain evidence="2 3">Nm146</strain>
    </source>
</reference>
<dbReference type="AlphaFoldDB" id="A0A1I4NLA3"/>
<evidence type="ECO:0000313" key="3">
    <source>
        <dbReference type="Proteomes" id="UP000199561"/>
    </source>
</evidence>
<evidence type="ECO:0000256" key="1">
    <source>
        <dbReference type="SAM" id="MobiDB-lite"/>
    </source>
</evidence>
<dbReference type="EMBL" id="FOUF01000008">
    <property type="protein sequence ID" value="SFM16304.1"/>
    <property type="molecule type" value="Genomic_DNA"/>
</dbReference>
<protein>
    <submittedName>
        <fullName evidence="2">Uncharacterized protein</fullName>
    </submittedName>
</protein>